<dbReference type="AlphaFoldDB" id="A0AB38YD53"/>
<keyword evidence="1" id="KW-1133">Transmembrane helix</keyword>
<feature type="transmembrane region" description="Helical" evidence="1">
    <location>
        <begin position="35"/>
        <end position="53"/>
    </location>
</feature>
<organism evidence="2">
    <name type="scientific">Salinispirillum sp. LH 10-3-1</name>
    <dbReference type="NCBI Taxonomy" id="2952525"/>
    <lineage>
        <taxon>Bacteria</taxon>
        <taxon>Pseudomonadati</taxon>
        <taxon>Pseudomonadota</taxon>
        <taxon>Gammaproteobacteria</taxon>
        <taxon>Oceanospirillales</taxon>
        <taxon>Saccharospirillaceae</taxon>
        <taxon>Salinispirillum</taxon>
    </lineage>
</organism>
<evidence type="ECO:0000256" key="1">
    <source>
        <dbReference type="SAM" id="Phobius"/>
    </source>
</evidence>
<evidence type="ECO:0000313" key="2">
    <source>
        <dbReference type="EMBL" id="WLD57190.1"/>
    </source>
</evidence>
<protein>
    <recommendedName>
        <fullName evidence="3">ABC transporter permease</fullName>
    </recommendedName>
</protein>
<dbReference type="EMBL" id="CP101717">
    <property type="protein sequence ID" value="WLD57190.1"/>
    <property type="molecule type" value="Genomic_DNA"/>
</dbReference>
<sequence>MSEILQLSLFLLVLVVLTVIPVMFAARIVRARNTGFWSALAAVILLMVLSLLLERFVPQQGIALAIAVIVGSAIYAFTLGTTWLKGFMVAILSLVIVIGLIVVLTMVLAGIGLTVDLFSF</sequence>
<dbReference type="RefSeq" id="WP_304994478.1">
    <property type="nucleotide sequence ID" value="NZ_CP101717.1"/>
</dbReference>
<reference evidence="2" key="1">
    <citation type="submission" date="2022-07" db="EMBL/GenBank/DDBJ databases">
        <title>Complete genome sequence of Salinispirillum sp. LH10-3-1 capable of multiple carbohydrate inversion isolated from a soda lake.</title>
        <authorList>
            <person name="Liu J."/>
            <person name="Zhai Y."/>
            <person name="Zhang H."/>
            <person name="Yang H."/>
            <person name="Qu J."/>
            <person name="Li J."/>
        </authorList>
    </citation>
    <scope>NUCLEOTIDE SEQUENCE</scope>
    <source>
        <strain evidence="2">LH 10-3-1</strain>
    </source>
</reference>
<feature type="transmembrane region" description="Helical" evidence="1">
    <location>
        <begin position="90"/>
        <end position="115"/>
    </location>
</feature>
<gene>
    <name evidence="2" type="ORF">NFC81_10715</name>
</gene>
<keyword evidence="1" id="KW-0812">Transmembrane</keyword>
<accession>A0AB38YD53</accession>
<feature type="transmembrane region" description="Helical" evidence="1">
    <location>
        <begin position="62"/>
        <end position="84"/>
    </location>
</feature>
<proteinExistence type="predicted"/>
<keyword evidence="1" id="KW-0472">Membrane</keyword>
<name>A0AB38YD53_9GAMM</name>
<evidence type="ECO:0008006" key="3">
    <source>
        <dbReference type="Google" id="ProtNLM"/>
    </source>
</evidence>